<gene>
    <name evidence="2" type="ORF">JIN85_19765</name>
</gene>
<keyword evidence="3" id="KW-1185">Reference proteome</keyword>
<dbReference type="Pfam" id="PF13708">
    <property type="entry name" value="DUF4942"/>
    <property type="match status" value="1"/>
</dbReference>
<accession>A0A934SGA9</accession>
<reference evidence="2" key="1">
    <citation type="submission" date="2021-01" db="EMBL/GenBank/DDBJ databases">
        <title>Modified the classification status of verrucomicrobia.</title>
        <authorList>
            <person name="Feng X."/>
        </authorList>
    </citation>
    <scope>NUCLEOTIDE SEQUENCE</scope>
    <source>
        <strain evidence="2">KCTC 22041</strain>
    </source>
</reference>
<evidence type="ECO:0000313" key="2">
    <source>
        <dbReference type="EMBL" id="MBK1884658.1"/>
    </source>
</evidence>
<feature type="domain" description="DUF4942" evidence="1">
    <location>
        <begin position="68"/>
        <end position="250"/>
    </location>
</feature>
<proteinExistence type="predicted"/>
<dbReference type="InterPro" id="IPR031339">
    <property type="entry name" value="DUF4942"/>
</dbReference>
<evidence type="ECO:0000313" key="3">
    <source>
        <dbReference type="Proteomes" id="UP000603141"/>
    </source>
</evidence>
<sequence>MNTEIAIRKSVPELVREWNLGVHELKRGIEMLQQAQERFKCFDSRGTGYYLDFFNHDDYSLDFDPKVKRLKAKAWRYLASRAEIRKVMSLSRCKELEAQLENPDSLPDITVDNVLGWLQSLDERAGVYLQEAAVEVFEWLRPRRQHYKANSTFKVGAKVILSYCVSRNYRGFGYRIVYERENQIRALDNVFHLLDGKGLSKSRNGGLYDAIDASDDGRGESEYFKFKCFRNQNLHLQFKRLDLVEKLNQFGGGGLPQSERGE</sequence>
<comment type="caution">
    <text evidence="2">The sequence shown here is derived from an EMBL/GenBank/DDBJ whole genome shotgun (WGS) entry which is preliminary data.</text>
</comment>
<name>A0A934SGA9_9BACT</name>
<dbReference type="AlphaFoldDB" id="A0A934SGA9"/>
<dbReference type="EMBL" id="JAENIJ010000071">
    <property type="protein sequence ID" value="MBK1884658.1"/>
    <property type="molecule type" value="Genomic_DNA"/>
</dbReference>
<dbReference type="Proteomes" id="UP000603141">
    <property type="component" value="Unassembled WGS sequence"/>
</dbReference>
<evidence type="ECO:0000259" key="1">
    <source>
        <dbReference type="Pfam" id="PF13708"/>
    </source>
</evidence>
<protein>
    <submittedName>
        <fullName evidence="2">DUF4942 domain-containing protein</fullName>
    </submittedName>
</protein>
<organism evidence="2 3">
    <name type="scientific">Luteolibacter pohnpeiensis</name>
    <dbReference type="NCBI Taxonomy" id="454153"/>
    <lineage>
        <taxon>Bacteria</taxon>
        <taxon>Pseudomonadati</taxon>
        <taxon>Verrucomicrobiota</taxon>
        <taxon>Verrucomicrobiia</taxon>
        <taxon>Verrucomicrobiales</taxon>
        <taxon>Verrucomicrobiaceae</taxon>
        <taxon>Luteolibacter</taxon>
    </lineage>
</organism>